<dbReference type="OrthoDB" id="539213at2759"/>
<dbReference type="InParanoid" id="D2VN88"/>
<gene>
    <name evidence="2" type="ORF">NAEGRDRAFT_70409</name>
</gene>
<proteinExistence type="predicted"/>
<dbReference type="RefSeq" id="XP_002674352.1">
    <property type="nucleotide sequence ID" value="XM_002674306.1"/>
</dbReference>
<dbReference type="Gene3D" id="1.20.1280.50">
    <property type="match status" value="1"/>
</dbReference>
<dbReference type="VEuPathDB" id="AmoebaDB:NAEGRDRAFT_70409"/>
<evidence type="ECO:0000313" key="3">
    <source>
        <dbReference type="Proteomes" id="UP000006671"/>
    </source>
</evidence>
<reference evidence="2 3" key="1">
    <citation type="journal article" date="2010" name="Cell">
        <title>The genome of Naegleria gruberi illuminates early eukaryotic versatility.</title>
        <authorList>
            <person name="Fritz-Laylin L.K."/>
            <person name="Prochnik S.E."/>
            <person name="Ginger M.L."/>
            <person name="Dacks J.B."/>
            <person name="Carpenter M.L."/>
            <person name="Field M.C."/>
            <person name="Kuo A."/>
            <person name="Paredez A."/>
            <person name="Chapman J."/>
            <person name="Pham J."/>
            <person name="Shu S."/>
            <person name="Neupane R."/>
            <person name="Cipriano M."/>
            <person name="Mancuso J."/>
            <person name="Tu H."/>
            <person name="Salamov A."/>
            <person name="Lindquist E."/>
            <person name="Shapiro H."/>
            <person name="Lucas S."/>
            <person name="Grigoriev I.V."/>
            <person name="Cande W.Z."/>
            <person name="Fulton C."/>
            <person name="Rokhsar D.S."/>
            <person name="Dawson S.C."/>
        </authorList>
    </citation>
    <scope>NUCLEOTIDE SEQUENCE [LARGE SCALE GENOMIC DNA]</scope>
    <source>
        <strain evidence="2 3">NEG-M</strain>
    </source>
</reference>
<dbReference type="Pfam" id="PF12937">
    <property type="entry name" value="F-box-like"/>
    <property type="match status" value="1"/>
</dbReference>
<dbReference type="KEGG" id="ngr:NAEGRDRAFT_70409"/>
<organism evidence="3">
    <name type="scientific">Naegleria gruberi</name>
    <name type="common">Amoeba</name>
    <dbReference type="NCBI Taxonomy" id="5762"/>
    <lineage>
        <taxon>Eukaryota</taxon>
        <taxon>Discoba</taxon>
        <taxon>Heterolobosea</taxon>
        <taxon>Tetramitia</taxon>
        <taxon>Eutetramitia</taxon>
        <taxon>Vahlkampfiidae</taxon>
        <taxon>Naegleria</taxon>
    </lineage>
</organism>
<dbReference type="GeneID" id="8855071"/>
<dbReference type="InterPro" id="IPR001810">
    <property type="entry name" value="F-box_dom"/>
</dbReference>
<feature type="domain" description="F-box" evidence="1">
    <location>
        <begin position="3"/>
        <end position="44"/>
    </location>
</feature>
<name>D2VN88_NAEGR</name>
<accession>D2VN88</accession>
<evidence type="ECO:0000313" key="2">
    <source>
        <dbReference type="EMBL" id="EFC41608.1"/>
    </source>
</evidence>
<protein>
    <recommendedName>
        <fullName evidence="1">F-box domain-containing protein</fullName>
    </recommendedName>
</protein>
<evidence type="ECO:0000259" key="1">
    <source>
        <dbReference type="Pfam" id="PF12937"/>
    </source>
</evidence>
<dbReference type="AlphaFoldDB" id="D2VN88"/>
<keyword evidence="3" id="KW-1185">Reference proteome</keyword>
<dbReference type="EMBL" id="GG738884">
    <property type="protein sequence ID" value="EFC41608.1"/>
    <property type="molecule type" value="Genomic_DNA"/>
</dbReference>
<sequence>MAQHLPHDILHHIFTSYASLDQYLNGLMLVCSHWYETTKYERFWLVTLDKLLCTEIQAIKDPRQFGGEQVQHFPFNEHVERVLAITFEAIGRERERYLKKLLNRRQHLIIDMKPFKKRKEQNRDIYGETFKWRTVQFIREKRRRIMALEMVIMAMEFESDVLNEQLFEAKWNEIIEFIRENGIYDLKTVSNLRILQSSTTIFHILLKQWKIHFKNQFVDSKCLEKFIHFFLCECNLNISPYVDLLVSMEMNIQRLNNKVFIKKLTNEVKSSRKTGVPPKTLLLLIQNCNMYRQDEAQFIRIFIEMLKNKKHFHDQMVNPYLNQYLGSVVPSIFCIELYLKDLNITQCKDYKHYNMVNSICRDIEYVYSEEVVKIIQRAHSEFGLGLNIPLPESLVHEKNKLPLLKFLIENGSDVNSPPPGTLYCYGYTLIQYIRQCRSGSSTSDEIIYLVEHGAVLPEDSNSYGIRVDNVFDAYFDREEKYLPTLKFLVEKFGKRLTSGTEWLMNIHRTRSNGSTIEGFCQVLMYYESLDVLRDLLNKGGFLLLVKIYCFWDEYYARESDVGKKKELREFLKSKLDIVIDDTLIEVCIEDSKEINEENGFYFPNDDEF</sequence>
<dbReference type="Proteomes" id="UP000006671">
    <property type="component" value="Unassembled WGS sequence"/>
</dbReference>